<evidence type="ECO:0000313" key="4">
    <source>
        <dbReference type="Proteomes" id="UP000235965"/>
    </source>
</evidence>
<dbReference type="InParanoid" id="A0A2J7PLJ6"/>
<organism evidence="3 4">
    <name type="scientific">Cryptotermes secundus</name>
    <dbReference type="NCBI Taxonomy" id="105785"/>
    <lineage>
        <taxon>Eukaryota</taxon>
        <taxon>Metazoa</taxon>
        <taxon>Ecdysozoa</taxon>
        <taxon>Arthropoda</taxon>
        <taxon>Hexapoda</taxon>
        <taxon>Insecta</taxon>
        <taxon>Pterygota</taxon>
        <taxon>Neoptera</taxon>
        <taxon>Polyneoptera</taxon>
        <taxon>Dictyoptera</taxon>
        <taxon>Blattodea</taxon>
        <taxon>Blattoidea</taxon>
        <taxon>Termitoidae</taxon>
        <taxon>Kalotermitidae</taxon>
        <taxon>Cryptotermitinae</taxon>
        <taxon>Cryptotermes</taxon>
    </lineage>
</organism>
<feature type="compositionally biased region" description="Basic and acidic residues" evidence="2">
    <location>
        <begin position="549"/>
        <end position="558"/>
    </location>
</feature>
<evidence type="ECO:0000313" key="3">
    <source>
        <dbReference type="EMBL" id="PNF17189.1"/>
    </source>
</evidence>
<keyword evidence="4" id="KW-1185">Reference proteome</keyword>
<accession>A0A2J7PLJ6</accession>
<sequence length="603" mass="68389">MSNHALRSRVVELEGDSDMSGVCEEDLVSVEKECVPEKYIVNLGQDKVQIGQNQKKTVSAELEKSTCDVAVTEQANVEVPPTNPVTMHNSLQAMFDSMLASFRSDQLQMVESFKSEISALYCELREDIRLENQKLIREFKSDLNVPMFTELDDKLGQQAKDTSRIADELTGKIMQNKEQVKEQIAELSEEIKAVKSDFAKNEEIFQKRQGERLEQVLQVIEKEKSLNKRNFDELNSAISNSKGKLPVNPRAATSVETLQPSESSFVPATLSVNASDDGTECNNENGILACSDNHVSGNVCSKGGVSDQNVPMFVRSHGVNRYLSQTDFSLPIFDDSSQVNAMFRLNQLDEFMQLKGIPKQFQLGIAYKSIVDPGGKQWLAAISHTLTNYERFKIAFSKNYWSQSHQNLVKCSIYQDKYDRQSNLSMSSHFIKYAVLASYLEPKIGDGELIDALRSHFPIYAQRAMLGAKISTIQEAIEFLKRLEMVEGNDANRKPNPSPSNINSMQNRGPDHGQRSDRYRPNQQFVRQVRYDHRNDYRRDNYDRSSCYRRHESFESGRESSNNYSPTRLTLNPAAPDFETDTRQMSSSEQRQTATQQPLGNSH</sequence>
<dbReference type="OrthoDB" id="7697273at2759"/>
<dbReference type="AlphaFoldDB" id="A0A2J7PLJ6"/>
<name>A0A2J7PLJ6_9NEOP</name>
<gene>
    <name evidence="3" type="ORF">B7P43_G06589</name>
</gene>
<keyword evidence="1" id="KW-0175">Coiled coil</keyword>
<evidence type="ECO:0000256" key="1">
    <source>
        <dbReference type="SAM" id="Coils"/>
    </source>
</evidence>
<evidence type="ECO:0000256" key="2">
    <source>
        <dbReference type="SAM" id="MobiDB-lite"/>
    </source>
</evidence>
<feature type="compositionally biased region" description="Basic and acidic residues" evidence="2">
    <location>
        <begin position="529"/>
        <end position="543"/>
    </location>
</feature>
<dbReference type="STRING" id="105785.A0A2J7PLJ6"/>
<proteinExistence type="predicted"/>
<reference evidence="3 4" key="1">
    <citation type="submission" date="2017-12" db="EMBL/GenBank/DDBJ databases">
        <title>Hemimetabolous genomes reveal molecular basis of termite eusociality.</title>
        <authorList>
            <person name="Harrison M.C."/>
            <person name="Jongepier E."/>
            <person name="Robertson H.M."/>
            <person name="Arning N."/>
            <person name="Bitard-Feildel T."/>
            <person name="Chao H."/>
            <person name="Childers C.P."/>
            <person name="Dinh H."/>
            <person name="Doddapaneni H."/>
            <person name="Dugan S."/>
            <person name="Gowin J."/>
            <person name="Greiner C."/>
            <person name="Han Y."/>
            <person name="Hu H."/>
            <person name="Hughes D.S.T."/>
            <person name="Huylmans A.-K."/>
            <person name="Kemena C."/>
            <person name="Kremer L.P.M."/>
            <person name="Lee S.L."/>
            <person name="Lopez-Ezquerra A."/>
            <person name="Mallet L."/>
            <person name="Monroy-Kuhn J.M."/>
            <person name="Moser A."/>
            <person name="Murali S.C."/>
            <person name="Muzny D.M."/>
            <person name="Otani S."/>
            <person name="Piulachs M.-D."/>
            <person name="Poelchau M."/>
            <person name="Qu J."/>
            <person name="Schaub F."/>
            <person name="Wada-Katsumata A."/>
            <person name="Worley K.C."/>
            <person name="Xie Q."/>
            <person name="Ylla G."/>
            <person name="Poulsen M."/>
            <person name="Gibbs R.A."/>
            <person name="Schal C."/>
            <person name="Richards S."/>
            <person name="Belles X."/>
            <person name="Korb J."/>
            <person name="Bornberg-Bauer E."/>
        </authorList>
    </citation>
    <scope>NUCLEOTIDE SEQUENCE [LARGE SCALE GENOMIC DNA]</scope>
    <source>
        <tissue evidence="3">Whole body</tissue>
    </source>
</reference>
<feature type="compositionally biased region" description="Polar residues" evidence="2">
    <location>
        <begin position="559"/>
        <end position="570"/>
    </location>
</feature>
<feature type="compositionally biased region" description="Basic and acidic residues" evidence="2">
    <location>
        <begin position="509"/>
        <end position="520"/>
    </location>
</feature>
<feature type="compositionally biased region" description="Polar residues" evidence="2">
    <location>
        <begin position="583"/>
        <end position="603"/>
    </location>
</feature>
<dbReference type="EMBL" id="NEVH01024425">
    <property type="protein sequence ID" value="PNF17189.1"/>
    <property type="molecule type" value="Genomic_DNA"/>
</dbReference>
<comment type="caution">
    <text evidence="3">The sequence shown here is derived from an EMBL/GenBank/DDBJ whole genome shotgun (WGS) entry which is preliminary data.</text>
</comment>
<dbReference type="Proteomes" id="UP000235965">
    <property type="component" value="Unassembled WGS sequence"/>
</dbReference>
<protein>
    <submittedName>
        <fullName evidence="3">Uncharacterized protein</fullName>
    </submittedName>
</protein>
<feature type="region of interest" description="Disordered" evidence="2">
    <location>
        <begin position="488"/>
        <end position="603"/>
    </location>
</feature>
<feature type="coiled-coil region" evidence="1">
    <location>
        <begin position="166"/>
        <end position="204"/>
    </location>
</feature>